<name>A0A6M3JVU2_9ZZZZ</name>
<dbReference type="AlphaFoldDB" id="A0A6M3JVU2"/>
<evidence type="ECO:0000313" key="2">
    <source>
        <dbReference type="EMBL" id="QJA74110.1"/>
    </source>
</evidence>
<sequence>MRGLSVNNKQSKCGDKNMSKSNSPSVGVNAVVMLRPNEWAKEENIKILDPDGWRNDNKDFNEPITYDEYLQRMVRSTICPLSTK</sequence>
<organism evidence="2">
    <name type="scientific">viral metagenome</name>
    <dbReference type="NCBI Taxonomy" id="1070528"/>
    <lineage>
        <taxon>unclassified sequences</taxon>
        <taxon>metagenomes</taxon>
        <taxon>organismal metagenomes</taxon>
    </lineage>
</organism>
<feature type="region of interest" description="Disordered" evidence="1">
    <location>
        <begin position="1"/>
        <end position="27"/>
    </location>
</feature>
<dbReference type="EMBL" id="MT142075">
    <property type="protein sequence ID" value="QJA74110.1"/>
    <property type="molecule type" value="Genomic_DNA"/>
</dbReference>
<gene>
    <name evidence="2" type="ORF">MM415A02093_0003</name>
</gene>
<protein>
    <submittedName>
        <fullName evidence="2">Uncharacterized protein</fullName>
    </submittedName>
</protein>
<feature type="compositionally biased region" description="Polar residues" evidence="1">
    <location>
        <begin position="1"/>
        <end position="11"/>
    </location>
</feature>
<reference evidence="2" key="1">
    <citation type="submission" date="2020-03" db="EMBL/GenBank/DDBJ databases">
        <title>The deep terrestrial virosphere.</title>
        <authorList>
            <person name="Holmfeldt K."/>
            <person name="Nilsson E."/>
            <person name="Simone D."/>
            <person name="Lopez-Fernandez M."/>
            <person name="Wu X."/>
            <person name="de Brujin I."/>
            <person name="Lundin D."/>
            <person name="Andersson A."/>
            <person name="Bertilsson S."/>
            <person name="Dopson M."/>
        </authorList>
    </citation>
    <scope>NUCLEOTIDE SEQUENCE</scope>
    <source>
        <strain evidence="2">MM415A02093</strain>
    </source>
</reference>
<accession>A0A6M3JVU2</accession>
<proteinExistence type="predicted"/>
<evidence type="ECO:0000256" key="1">
    <source>
        <dbReference type="SAM" id="MobiDB-lite"/>
    </source>
</evidence>